<dbReference type="Gene3D" id="3.40.1690.20">
    <property type="match status" value="1"/>
</dbReference>
<dbReference type="Pfam" id="PF17862">
    <property type="entry name" value="AAA_lid_3"/>
    <property type="match status" value="1"/>
</dbReference>
<evidence type="ECO:0000256" key="15">
    <source>
        <dbReference type="ARBA" id="ARBA00023049"/>
    </source>
</evidence>
<protein>
    <submittedName>
        <fullName evidence="21">RAS and EF-hand domain containing</fullName>
    </submittedName>
</protein>
<comment type="subcellular location">
    <subcellularLocation>
        <location evidence="2">Mitochondrion inner membrane</location>
        <topology evidence="2">Multi-pass membrane protein</topology>
    </subcellularLocation>
</comment>
<reference evidence="21" key="2">
    <citation type="submission" date="2019-11" db="UniProtKB">
        <authorList>
            <consortium name="Ensembl"/>
        </authorList>
    </citation>
    <scope>IDENTIFICATION</scope>
</reference>
<evidence type="ECO:0000256" key="13">
    <source>
        <dbReference type="ARBA" id="ARBA00022946"/>
    </source>
</evidence>
<keyword evidence="16" id="KW-0496">Mitochondrion</keyword>
<dbReference type="CDD" id="cd19501">
    <property type="entry name" value="RecA-like_FtsH"/>
    <property type="match status" value="1"/>
</dbReference>
<evidence type="ECO:0000256" key="4">
    <source>
        <dbReference type="ARBA" id="ARBA00010550"/>
    </source>
</evidence>
<keyword evidence="8" id="KW-0547">Nucleotide-binding</keyword>
<keyword evidence="10" id="KW-0378">Hydrolase</keyword>
<dbReference type="InterPro" id="IPR011546">
    <property type="entry name" value="Pept_M41_FtsH_extracell"/>
</dbReference>
<dbReference type="Gene3D" id="1.10.8.60">
    <property type="match status" value="1"/>
</dbReference>
<dbReference type="GO" id="GO:0008270">
    <property type="term" value="F:zinc ion binding"/>
    <property type="evidence" value="ECO:0007669"/>
    <property type="project" value="InterPro"/>
</dbReference>
<dbReference type="FunFam" id="1.20.58.760:FF:000003">
    <property type="entry name" value="AFG3-like AAA ATPase 2"/>
    <property type="match status" value="1"/>
</dbReference>
<dbReference type="PROSITE" id="PS00674">
    <property type="entry name" value="AAA"/>
    <property type="match status" value="1"/>
</dbReference>
<dbReference type="FunFam" id="3.40.1690.20:FF:000001">
    <property type="entry name" value="AFG3-like AAA ATPase 2"/>
    <property type="match status" value="1"/>
</dbReference>
<dbReference type="GO" id="GO:0016887">
    <property type="term" value="F:ATP hydrolysis activity"/>
    <property type="evidence" value="ECO:0007669"/>
    <property type="project" value="InterPro"/>
</dbReference>
<dbReference type="FunFam" id="1.10.8.60:FF:000019">
    <property type="entry name" value="AFG3-like AAA ATPase 2"/>
    <property type="match status" value="1"/>
</dbReference>
<evidence type="ECO:0000256" key="9">
    <source>
        <dbReference type="ARBA" id="ARBA00022792"/>
    </source>
</evidence>
<dbReference type="InterPro" id="IPR003593">
    <property type="entry name" value="AAA+_ATPase"/>
</dbReference>
<dbReference type="GeneTree" id="ENSGT00940000159488"/>
<sequence>MQCVFAMQAFLQYSNAKRNDSQQSTGGNSNSGGGGKRGGKGSGKKEDSTWWSRLQKGEIPWDDKEFRFYFMASAGFWASVTYYFFFRNSGREITWKDFFNNYLSKDMVDRLEVVNKRFVRVIFTPGKSPVDGRYVWFNIGSVDTFERNLETVQQELGIEGENRIPVVYSSESDGSFLLSMLPTVLIIGFLLYTLRRGPAGARQGRGMGGLFSVGETTAKVLKDEIDVKFKDVAGCEEAKLEIMEFVNFLKNPKQYQDLGAKIPKGAVLTGPPGTGKTLLAKATAGEANVPFITVNGSEFLEMFVGVGPARVRDLFVLARKNAPCILFIDEIDAVGRKRGRGNFGGQSEQENTLNQLLVEMDGFNTTTNVVVLAGTNRPDILDPALLRPGRFDRQIYIGPPDIKGRASIFKVHLRPLKLDGAIEKESLARKLAALTPGFSGADIANVCNEAALIAARHLSDAINQKHFEHAIERVIGGLEKKTQVLQPEEKKTVAYHEAGHAVAGWFLEHADPLLKVSIIPRGKGLGYAQYLPKEQYLYTKEQLLDRMCMTLGGRVSEQIFFGRITTGAQDDLKKVTQSAYAQIVQFGMNEKVGQVSFDLPRQGDMVLEKPYSEATARLIDDEVRVLINTAYERTLTLLTEKKADIEKIALRLLEKEVLDKSDMVELLGKRPFAEKSTYEEFVEGTGSLDEDTSLPEGLKDWNKDREKERDDSSDEQITRQIGGPMPF</sequence>
<dbReference type="Ensembl" id="ENSXETT00000036560">
    <property type="protein sequence ID" value="ENSXETP00000036560"/>
    <property type="gene ID" value="ENSXETG00000016758"/>
</dbReference>
<dbReference type="Gene3D" id="1.20.58.760">
    <property type="entry name" value="Peptidase M41"/>
    <property type="match status" value="1"/>
</dbReference>
<dbReference type="InterPro" id="IPR037219">
    <property type="entry name" value="Peptidase_M41-like"/>
</dbReference>
<evidence type="ECO:0000259" key="20">
    <source>
        <dbReference type="SMART" id="SM00382"/>
    </source>
</evidence>
<dbReference type="SMART" id="SM00382">
    <property type="entry name" value="AAA"/>
    <property type="match status" value="1"/>
</dbReference>
<dbReference type="FunFam" id="3.40.50.300:FF:000001">
    <property type="entry name" value="ATP-dependent zinc metalloprotease FtsH"/>
    <property type="match status" value="1"/>
</dbReference>
<dbReference type="Pfam" id="PF01434">
    <property type="entry name" value="Peptidase_M41"/>
    <property type="match status" value="1"/>
</dbReference>
<evidence type="ECO:0000256" key="10">
    <source>
        <dbReference type="ARBA" id="ARBA00022801"/>
    </source>
</evidence>
<comment type="cofactor">
    <cofactor evidence="1">
        <name>Zn(2+)</name>
        <dbReference type="ChEBI" id="CHEBI:29105"/>
    </cofactor>
</comment>
<evidence type="ECO:0000256" key="1">
    <source>
        <dbReference type="ARBA" id="ARBA00001947"/>
    </source>
</evidence>
<dbReference type="InterPro" id="IPR003959">
    <property type="entry name" value="ATPase_AAA_core"/>
</dbReference>
<evidence type="ECO:0000256" key="11">
    <source>
        <dbReference type="ARBA" id="ARBA00022833"/>
    </source>
</evidence>
<evidence type="ECO:0000256" key="8">
    <source>
        <dbReference type="ARBA" id="ARBA00022741"/>
    </source>
</evidence>
<dbReference type="InterPro" id="IPR003960">
    <property type="entry name" value="ATPase_AAA_CS"/>
</dbReference>
<reference evidence="21" key="1">
    <citation type="journal article" date="2010" name="Science">
        <title>The genome of the Western clawed frog Xenopus tropicalis.</title>
        <authorList>
            <person name="Hellsten U."/>
            <person name="Harland R.M."/>
            <person name="Gilchrist M.J."/>
            <person name="Hendrix D."/>
            <person name="Jurka J."/>
            <person name="Kapitonov V."/>
            <person name="Ovcharenko I."/>
            <person name="Putnam N.H."/>
            <person name="Shu S."/>
            <person name="Taher L."/>
            <person name="Blitz I.L."/>
            <person name="Blumberg B."/>
            <person name="Dichmann D.S."/>
            <person name="Dubchak I."/>
            <person name="Amaya E."/>
            <person name="Detter J.C."/>
            <person name="Fletcher R."/>
            <person name="Gerhard D.S."/>
            <person name="Goodstein D."/>
            <person name="Graves T."/>
            <person name="Grigoriev I.V."/>
            <person name="Grimwood J."/>
            <person name="Kawashima T."/>
            <person name="Lindquist E."/>
            <person name="Lucas S.M."/>
            <person name="Mead P.E."/>
            <person name="Mitros T."/>
            <person name="Ogino H."/>
            <person name="Ohta Y."/>
            <person name="Poliakov A.V."/>
            <person name="Pollet N."/>
            <person name="Robert J."/>
            <person name="Salamov A."/>
            <person name="Sater A.K."/>
            <person name="Schmutz J."/>
            <person name="Terry A."/>
            <person name="Vize P.D."/>
            <person name="Warren W.C."/>
            <person name="Wells D."/>
            <person name="Wills A."/>
            <person name="Wilson R.K."/>
            <person name="Zimmerman L.B."/>
            <person name="Zorn A.M."/>
            <person name="Grainger R."/>
            <person name="Grammer T."/>
            <person name="Khokha M.K."/>
            <person name="Richardson P.M."/>
            <person name="Rokhsar D.S."/>
        </authorList>
    </citation>
    <scope>NUCLEOTIDE SEQUENCE [LARGE SCALE GENOMIC DNA]</scope>
    <source>
        <strain evidence="21">Nigerian</strain>
    </source>
</reference>
<evidence type="ECO:0000256" key="5">
    <source>
        <dbReference type="ARBA" id="ARBA00022670"/>
    </source>
</evidence>
<keyword evidence="9" id="KW-0999">Mitochondrion inner membrane</keyword>
<dbReference type="Pfam" id="PF06480">
    <property type="entry name" value="FtsH_ext"/>
    <property type="match status" value="1"/>
</dbReference>
<dbReference type="GO" id="GO:0051604">
    <property type="term" value="P:protein maturation"/>
    <property type="evidence" value="ECO:0007669"/>
    <property type="project" value="UniProtKB-ARBA"/>
</dbReference>
<accession>A0A5S6MQ03</accession>
<dbReference type="PANTHER" id="PTHR43655:SF9">
    <property type="entry name" value="AFG3-LIKE PROTEIN 2"/>
    <property type="match status" value="1"/>
</dbReference>
<feature type="domain" description="AAA+ ATPase" evidence="20">
    <location>
        <begin position="262"/>
        <end position="401"/>
    </location>
</feature>
<evidence type="ECO:0000256" key="17">
    <source>
        <dbReference type="ARBA" id="ARBA00023136"/>
    </source>
</evidence>
<dbReference type="Pfam" id="PF00004">
    <property type="entry name" value="AAA"/>
    <property type="match status" value="1"/>
</dbReference>
<evidence type="ECO:0000313" key="21">
    <source>
        <dbReference type="Ensembl" id="ENSXETP00000036560"/>
    </source>
</evidence>
<evidence type="ECO:0000256" key="6">
    <source>
        <dbReference type="ARBA" id="ARBA00022692"/>
    </source>
</evidence>
<dbReference type="NCBIfam" id="TIGR01241">
    <property type="entry name" value="FtsH_fam"/>
    <property type="match status" value="1"/>
</dbReference>
<dbReference type="InterPro" id="IPR005936">
    <property type="entry name" value="FtsH"/>
</dbReference>
<proteinExistence type="inferred from homology"/>
<feature type="region of interest" description="Disordered" evidence="19">
    <location>
        <begin position="682"/>
        <end position="727"/>
    </location>
</feature>
<dbReference type="HAMAP" id="MF_01458">
    <property type="entry name" value="FtsH"/>
    <property type="match status" value="1"/>
</dbReference>
<evidence type="ECO:0000256" key="7">
    <source>
        <dbReference type="ARBA" id="ARBA00022723"/>
    </source>
</evidence>
<keyword evidence="15" id="KW-0482">Metalloprotease</keyword>
<dbReference type="GO" id="GO:0005745">
    <property type="term" value="C:m-AAA complex"/>
    <property type="evidence" value="ECO:0007669"/>
    <property type="project" value="UniProtKB-ARBA"/>
</dbReference>
<dbReference type="GO" id="GO:0004176">
    <property type="term" value="F:ATP-dependent peptidase activity"/>
    <property type="evidence" value="ECO:0007669"/>
    <property type="project" value="InterPro"/>
</dbReference>
<dbReference type="Gene3D" id="3.40.50.300">
    <property type="entry name" value="P-loop containing nucleotide triphosphate hydrolases"/>
    <property type="match status" value="1"/>
</dbReference>
<dbReference type="InterPro" id="IPR000642">
    <property type="entry name" value="Peptidase_M41"/>
</dbReference>
<keyword evidence="7" id="KW-0479">Metal-binding</keyword>
<evidence type="ECO:0000256" key="19">
    <source>
        <dbReference type="SAM" id="MobiDB-lite"/>
    </source>
</evidence>
<keyword evidence="6" id="KW-0812">Transmembrane</keyword>
<comment type="similarity">
    <text evidence="3">In the C-terminal section; belongs to the peptidase M41 family.</text>
</comment>
<dbReference type="Xenbase" id="XB-GENE-1002559">
    <property type="gene designation" value="mgc147600"/>
</dbReference>
<evidence type="ECO:0000256" key="18">
    <source>
        <dbReference type="ARBA" id="ARBA00048778"/>
    </source>
</evidence>
<dbReference type="InterPro" id="IPR041569">
    <property type="entry name" value="AAA_lid_3"/>
</dbReference>
<keyword evidence="5" id="KW-0645">Protease</keyword>
<evidence type="ECO:0000256" key="14">
    <source>
        <dbReference type="ARBA" id="ARBA00022989"/>
    </source>
</evidence>
<gene>
    <name evidence="21" type="primary">mgc147600</name>
</gene>
<organism evidence="21">
    <name type="scientific">Xenopus tropicalis</name>
    <name type="common">Western clawed frog</name>
    <name type="synonym">Silurana tropicalis</name>
    <dbReference type="NCBI Taxonomy" id="8364"/>
    <lineage>
        <taxon>Eukaryota</taxon>
        <taxon>Metazoa</taxon>
        <taxon>Chordata</taxon>
        <taxon>Craniata</taxon>
        <taxon>Vertebrata</taxon>
        <taxon>Euteleostomi</taxon>
        <taxon>Amphibia</taxon>
        <taxon>Batrachia</taxon>
        <taxon>Anura</taxon>
        <taxon>Pipoidea</taxon>
        <taxon>Pipidae</taxon>
        <taxon>Xenopodinae</taxon>
        <taxon>Xenopus</taxon>
        <taxon>Silurana</taxon>
    </lineage>
</organism>
<dbReference type="GO" id="GO:0006508">
    <property type="term" value="P:proteolysis"/>
    <property type="evidence" value="ECO:0007669"/>
    <property type="project" value="UniProtKB-KW"/>
</dbReference>
<dbReference type="SUPFAM" id="SSF52540">
    <property type="entry name" value="P-loop containing nucleoside triphosphate hydrolases"/>
    <property type="match status" value="1"/>
</dbReference>
<comment type="similarity">
    <text evidence="4">In the N-terminal section; belongs to the AAA ATPase family.</text>
</comment>
<dbReference type="GO" id="GO:0004222">
    <property type="term" value="F:metalloendopeptidase activity"/>
    <property type="evidence" value="ECO:0007669"/>
    <property type="project" value="InterPro"/>
</dbReference>
<evidence type="ECO:0000256" key="12">
    <source>
        <dbReference type="ARBA" id="ARBA00022840"/>
    </source>
</evidence>
<feature type="region of interest" description="Disordered" evidence="19">
    <location>
        <begin position="16"/>
        <end position="49"/>
    </location>
</feature>
<dbReference type="GO" id="GO:0005524">
    <property type="term" value="F:ATP binding"/>
    <property type="evidence" value="ECO:0007669"/>
    <property type="project" value="UniProtKB-KW"/>
</dbReference>
<keyword evidence="17" id="KW-0472">Membrane</keyword>
<keyword evidence="14" id="KW-1133">Transmembrane helix</keyword>
<name>A0A5S6MQ03_XENTR</name>
<dbReference type="InterPro" id="IPR027417">
    <property type="entry name" value="P-loop_NTPase"/>
</dbReference>
<feature type="compositionally biased region" description="Basic and acidic residues" evidence="19">
    <location>
        <begin position="697"/>
        <end position="710"/>
    </location>
</feature>
<evidence type="ECO:0000256" key="2">
    <source>
        <dbReference type="ARBA" id="ARBA00004448"/>
    </source>
</evidence>
<dbReference type="SUPFAM" id="SSF140990">
    <property type="entry name" value="FtsH protease domain-like"/>
    <property type="match status" value="1"/>
</dbReference>
<keyword evidence="13" id="KW-0809">Transit peptide</keyword>
<evidence type="ECO:0000256" key="3">
    <source>
        <dbReference type="ARBA" id="ARBA00010044"/>
    </source>
</evidence>
<evidence type="ECO:0000256" key="16">
    <source>
        <dbReference type="ARBA" id="ARBA00023128"/>
    </source>
</evidence>
<dbReference type="PANTHER" id="PTHR43655">
    <property type="entry name" value="ATP-DEPENDENT PROTEASE"/>
    <property type="match status" value="1"/>
</dbReference>
<comment type="catalytic activity">
    <reaction evidence="18">
        <text>ATP + H2O = ADP + phosphate + H(+)</text>
        <dbReference type="Rhea" id="RHEA:13065"/>
        <dbReference type="ChEBI" id="CHEBI:15377"/>
        <dbReference type="ChEBI" id="CHEBI:15378"/>
        <dbReference type="ChEBI" id="CHEBI:30616"/>
        <dbReference type="ChEBI" id="CHEBI:43474"/>
        <dbReference type="ChEBI" id="CHEBI:456216"/>
    </reaction>
    <physiologicalReaction direction="left-to-right" evidence="18">
        <dbReference type="Rhea" id="RHEA:13066"/>
    </physiologicalReaction>
</comment>
<dbReference type="AlphaFoldDB" id="A0A5S6MQ03"/>
<dbReference type="InterPro" id="IPR050928">
    <property type="entry name" value="ATP-dep_Zn_Metalloprotease"/>
</dbReference>
<dbReference type="Bgee" id="ENSXETG00000016758">
    <property type="expression patterns" value="Expressed in brain and 4 other cell types or tissues"/>
</dbReference>
<keyword evidence="11" id="KW-0862">Zinc</keyword>
<keyword evidence="12" id="KW-0067">ATP-binding</keyword>
<feature type="compositionally biased region" description="Polar residues" evidence="19">
    <location>
        <begin position="16"/>
        <end position="25"/>
    </location>
</feature>